<proteinExistence type="predicted"/>
<dbReference type="EMBL" id="JBHUHZ010000001">
    <property type="protein sequence ID" value="MFD2162577.1"/>
    <property type="molecule type" value="Genomic_DNA"/>
</dbReference>
<sequence>MLDDNNKVQKIKMQANGILLSLMLLISSQSLCQTDLRGIWNGRITTDNHEAGADYMISIEEHKDGIVSGKALLYKPNLFAYAYGVQQFFGTIEKGTITINDIQIIDGRLPTSQYYLCFKLSKLQYKQSDGQESLSGNWTSETPNCLPGKISLTRLDEQNTAGVPEYVLKAIKRYGTEPGFRKTTLSKPLVVDVSNKILKLELKDYLKEDNDTVSIFFNRQPLFNKVNIKKKAHTFIILLNSDLAVNELIMYANNLGTIPPNTSNLVISDGRKTHNLLIESTLQKSVAIYLKYNPR</sequence>
<comment type="caution">
    <text evidence="1">The sequence shown here is derived from an EMBL/GenBank/DDBJ whole genome shotgun (WGS) entry which is preliminary data.</text>
</comment>
<name>A0ABW4ZM07_9SPHI</name>
<protein>
    <submittedName>
        <fullName evidence="1">Uncharacterized protein</fullName>
    </submittedName>
</protein>
<dbReference type="Proteomes" id="UP001597387">
    <property type="component" value="Unassembled WGS sequence"/>
</dbReference>
<evidence type="ECO:0000313" key="2">
    <source>
        <dbReference type="Proteomes" id="UP001597387"/>
    </source>
</evidence>
<gene>
    <name evidence="1" type="ORF">ACFSJU_09260</name>
</gene>
<keyword evidence="2" id="KW-1185">Reference proteome</keyword>
<evidence type="ECO:0000313" key="1">
    <source>
        <dbReference type="EMBL" id="MFD2162577.1"/>
    </source>
</evidence>
<accession>A0ABW4ZM07</accession>
<reference evidence="2" key="1">
    <citation type="journal article" date="2019" name="Int. J. Syst. Evol. Microbiol.">
        <title>The Global Catalogue of Microorganisms (GCM) 10K type strain sequencing project: providing services to taxonomists for standard genome sequencing and annotation.</title>
        <authorList>
            <consortium name="The Broad Institute Genomics Platform"/>
            <consortium name="The Broad Institute Genome Sequencing Center for Infectious Disease"/>
            <person name="Wu L."/>
            <person name="Ma J."/>
        </authorList>
    </citation>
    <scope>NUCLEOTIDE SEQUENCE [LARGE SCALE GENOMIC DNA]</scope>
    <source>
        <strain evidence="2">KCTC 42217</strain>
    </source>
</reference>
<dbReference type="RefSeq" id="WP_255903335.1">
    <property type="nucleotide sequence ID" value="NZ_JAFMZO010000003.1"/>
</dbReference>
<organism evidence="1 2">
    <name type="scientific">Paradesertivirga mongoliensis</name>
    <dbReference type="NCBI Taxonomy" id="2100740"/>
    <lineage>
        <taxon>Bacteria</taxon>
        <taxon>Pseudomonadati</taxon>
        <taxon>Bacteroidota</taxon>
        <taxon>Sphingobacteriia</taxon>
        <taxon>Sphingobacteriales</taxon>
        <taxon>Sphingobacteriaceae</taxon>
        <taxon>Paradesertivirga</taxon>
    </lineage>
</organism>